<dbReference type="AlphaFoldDB" id="A0A679GGR9"/>
<accession>A0A679GGR9</accession>
<protein>
    <recommendedName>
        <fullName evidence="4">DUF2938 domain-containing protein</fullName>
    </recommendedName>
</protein>
<dbReference type="Pfam" id="PF11158">
    <property type="entry name" value="DUF2938"/>
    <property type="match status" value="1"/>
</dbReference>
<keyword evidence="1" id="KW-0812">Transmembrane</keyword>
<proteinExistence type="predicted"/>
<feature type="transmembrane region" description="Helical" evidence="1">
    <location>
        <begin position="100"/>
        <end position="126"/>
    </location>
</feature>
<gene>
    <name evidence="2" type="ORF">PtoMrB4_15650</name>
</gene>
<evidence type="ECO:0000256" key="1">
    <source>
        <dbReference type="SAM" id="Phobius"/>
    </source>
</evidence>
<dbReference type="RefSeq" id="WP_172432950.1">
    <property type="nucleotide sequence ID" value="NZ_AP022642.1"/>
</dbReference>
<feature type="transmembrane region" description="Helical" evidence="1">
    <location>
        <begin position="69"/>
        <end position="94"/>
    </location>
</feature>
<dbReference type="KEGG" id="poj:PtoMrB4_15650"/>
<evidence type="ECO:0000313" key="2">
    <source>
        <dbReference type="EMBL" id="BCA27588.1"/>
    </source>
</evidence>
<feature type="transmembrane region" description="Helical" evidence="1">
    <location>
        <begin position="146"/>
        <end position="164"/>
    </location>
</feature>
<dbReference type="InterPro" id="IPR021329">
    <property type="entry name" value="DUF2938"/>
</dbReference>
<name>A0A679GGR9_9GAMM</name>
<evidence type="ECO:0008006" key="4">
    <source>
        <dbReference type="Google" id="ProtNLM"/>
    </source>
</evidence>
<dbReference type="Proteomes" id="UP000501237">
    <property type="component" value="Chromosome"/>
</dbReference>
<keyword evidence="1" id="KW-0472">Membrane</keyword>
<keyword evidence="1" id="KW-1133">Transmembrane helix</keyword>
<reference evidence="2 3" key="1">
    <citation type="journal article" date="2020" name="Microbiol. Resour. Announc.">
        <title>Complete genome sequence of Pseudomonas otitidis strain MrB4, isolated from Lake Biwa in Japan.</title>
        <authorList>
            <person name="Miyazaki K."/>
            <person name="Hase E."/>
            <person name="Maruya T."/>
        </authorList>
    </citation>
    <scope>NUCLEOTIDE SEQUENCE [LARGE SCALE GENOMIC DNA]</scope>
    <source>
        <strain evidence="2 3">MrB4</strain>
    </source>
</reference>
<feature type="transmembrane region" description="Helical" evidence="1">
    <location>
        <begin position="6"/>
        <end position="26"/>
    </location>
</feature>
<dbReference type="EMBL" id="AP022642">
    <property type="protein sequence ID" value="BCA27588.1"/>
    <property type="molecule type" value="Genomic_DNA"/>
</dbReference>
<organism evidence="2 3">
    <name type="scientific">Metapseudomonas otitidis</name>
    <dbReference type="NCBI Taxonomy" id="319939"/>
    <lineage>
        <taxon>Bacteria</taxon>
        <taxon>Pseudomonadati</taxon>
        <taxon>Pseudomonadota</taxon>
        <taxon>Gammaproteobacteria</taxon>
        <taxon>Pseudomonadales</taxon>
        <taxon>Pseudomonadaceae</taxon>
        <taxon>Metapseudomonas</taxon>
    </lineage>
</organism>
<sequence length="168" mass="17839">MNGETVVAVVGIGVGATLVMDLWGWLLRRLTGNAGLDYALVGRWVGHMPRGRFRHAGIGRAAPVRGERVLGWTCHYLIGIGFAALLVAVAGPAWLCRPSLWPALAFGLLSVAAPFLVMQPAFGLGIAASRTPEPLKARLRSLRTHLVFGLGLYLAALGMAWGWISCAG</sequence>
<dbReference type="GeneID" id="57396778"/>
<evidence type="ECO:0000313" key="3">
    <source>
        <dbReference type="Proteomes" id="UP000501237"/>
    </source>
</evidence>